<comment type="similarity">
    <text evidence="2">Belongs to the flavoprotein pyridine nucleotide cytochrome reductase family.</text>
</comment>
<dbReference type="GO" id="GO:0009086">
    <property type="term" value="P:methionine biosynthetic process"/>
    <property type="evidence" value="ECO:0007669"/>
    <property type="project" value="TreeGrafter"/>
</dbReference>
<dbReference type="SUPFAM" id="SSF63380">
    <property type="entry name" value="Riboflavin synthase domain-like"/>
    <property type="match status" value="1"/>
</dbReference>
<dbReference type="InterPro" id="IPR023173">
    <property type="entry name" value="NADPH_Cyt_P450_Rdtase_alpha"/>
</dbReference>
<dbReference type="FunFam" id="3.40.50.80:FF:000027">
    <property type="entry name" value="FAD binding domain protein"/>
    <property type="match status" value="1"/>
</dbReference>
<evidence type="ECO:0000313" key="7">
    <source>
        <dbReference type="EMBL" id="RKF72667.1"/>
    </source>
</evidence>
<keyword evidence="3" id="KW-0285">Flavoprotein</keyword>
<comment type="caution">
    <text evidence="7">The sequence shown here is derived from an EMBL/GenBank/DDBJ whole genome shotgun (WGS) entry which is preliminary data.</text>
</comment>
<dbReference type="PANTHER" id="PTHR19384:SF84">
    <property type="entry name" value="METHIONINE SYNTHASE REDUCTASE"/>
    <property type="match status" value="1"/>
</dbReference>
<dbReference type="InterPro" id="IPR039261">
    <property type="entry name" value="FNR_nucleotide-bd"/>
</dbReference>
<dbReference type="GO" id="GO:0030586">
    <property type="term" value="F:[methionine synthase] reductase (NADPH) activity"/>
    <property type="evidence" value="ECO:0007669"/>
    <property type="project" value="TreeGrafter"/>
</dbReference>
<sequence length="623" mass="69457">MEHPLPFRTKTTSHCTSKEPDVVDLPWLTSSAITTQSDAIKQSMPTQSHPESVDPVPQNVNDAQSLIDDPRTRLLKGCCGGNCFISNEKKVESNLEHVDQPDNEAYRSLQLNIEQIPTVLSGVPELPEQTVSILSVNHNIQSGHEESSTFLKGVQSTDTASNASTTEIPAVKTTDVATKFYSKIDTTVHPPSFVQPHPPYNLYSARIFSARQLTQPGAVKRTYHFELDVSDYPAETGVDFKVGGAIGVSTPNESSVVEDFLDLLCVPHSIRDRPILLKTKSGRWPTVWGDEMSREIITTRRDIITWCTDLQSYPPTKPLLRLLAQYAGLESEKRILLYLISDQGQSTFCQLRTGKYITIPQLLHAFPSCLPPLDALLSTLRQLMPRFYSLSNDPYDACVPDAFCKRLIEIAVTVREHPHWDGTKRTGVGSGFLERQAQAFFEAEKRGIKPDLRVPMFKGLMANPLAREFVSDGPMLLIGAGVGIAPFRGFVQRRLRNANCANKVWVIQGIRDSLLDELYGGEWGFLESEVKKVVQSRKTSGPRKYVQDEVRAQADLVWSIINSLDGRIFVCGSSDGMAQGVEKALIDVASLKGSLIEEEAKEFWELKKKEGQYIVEAWSYGEE</sequence>
<dbReference type="PRINTS" id="PR00371">
    <property type="entry name" value="FPNCR"/>
</dbReference>
<dbReference type="Gene3D" id="2.40.30.10">
    <property type="entry name" value="Translation factors"/>
    <property type="match status" value="1"/>
</dbReference>
<dbReference type="GO" id="GO:0050660">
    <property type="term" value="F:flavin adenine dinucleotide binding"/>
    <property type="evidence" value="ECO:0007669"/>
    <property type="project" value="TreeGrafter"/>
</dbReference>
<dbReference type="GO" id="GO:0005829">
    <property type="term" value="C:cytosol"/>
    <property type="evidence" value="ECO:0007669"/>
    <property type="project" value="TreeGrafter"/>
</dbReference>
<keyword evidence="4" id="KW-0274">FAD</keyword>
<reference evidence="7 8" key="1">
    <citation type="journal article" date="2018" name="BMC Genomics">
        <title>Comparative genome analyses reveal sequence features reflecting distinct modes of host-adaptation between dicot and monocot powdery mildew.</title>
        <authorList>
            <person name="Wu Y."/>
            <person name="Ma X."/>
            <person name="Pan Z."/>
            <person name="Kale S.D."/>
            <person name="Song Y."/>
            <person name="King H."/>
            <person name="Zhang Q."/>
            <person name="Presley C."/>
            <person name="Deng X."/>
            <person name="Wei C.I."/>
            <person name="Xiao S."/>
        </authorList>
    </citation>
    <scope>NUCLEOTIDE SEQUENCE [LARGE SCALE GENOMIC DNA]</scope>
    <source>
        <strain evidence="7">UMSG3</strain>
    </source>
</reference>
<dbReference type="Pfam" id="PF00667">
    <property type="entry name" value="FAD_binding_1"/>
    <property type="match status" value="1"/>
</dbReference>
<feature type="domain" description="FAD-binding FR-type" evidence="6">
    <location>
        <begin position="200"/>
        <end position="471"/>
    </location>
</feature>
<keyword evidence="8" id="KW-1185">Reference proteome</keyword>
<dbReference type="STRING" id="62708.A0A420IDQ6"/>
<keyword evidence="5" id="KW-0560">Oxidoreductase</keyword>
<dbReference type="GO" id="GO:0050667">
    <property type="term" value="P:homocysteine metabolic process"/>
    <property type="evidence" value="ECO:0007669"/>
    <property type="project" value="TreeGrafter"/>
</dbReference>
<dbReference type="PANTHER" id="PTHR19384">
    <property type="entry name" value="NITRIC OXIDE SYNTHASE-RELATED"/>
    <property type="match status" value="1"/>
</dbReference>
<evidence type="ECO:0000256" key="5">
    <source>
        <dbReference type="ARBA" id="ARBA00023002"/>
    </source>
</evidence>
<organism evidence="7 8">
    <name type="scientific">Golovinomyces cichoracearum</name>
    <dbReference type="NCBI Taxonomy" id="62708"/>
    <lineage>
        <taxon>Eukaryota</taxon>
        <taxon>Fungi</taxon>
        <taxon>Dikarya</taxon>
        <taxon>Ascomycota</taxon>
        <taxon>Pezizomycotina</taxon>
        <taxon>Leotiomycetes</taxon>
        <taxon>Erysiphales</taxon>
        <taxon>Erysiphaceae</taxon>
        <taxon>Golovinomyces</taxon>
    </lineage>
</organism>
<dbReference type="InterPro" id="IPR017927">
    <property type="entry name" value="FAD-bd_FR_type"/>
</dbReference>
<dbReference type="Gene3D" id="3.40.50.80">
    <property type="entry name" value="Nucleotide-binding domain of ferredoxin-NADP reductase (FNR) module"/>
    <property type="match status" value="1"/>
</dbReference>
<name>A0A420IDQ6_9PEZI</name>
<dbReference type="AlphaFoldDB" id="A0A420IDQ6"/>
<dbReference type="InterPro" id="IPR001433">
    <property type="entry name" value="OxRdtase_FAD/NAD-bd"/>
</dbReference>
<dbReference type="Gene3D" id="1.20.990.10">
    <property type="entry name" value="NADPH-cytochrome p450 Reductase, Chain A, domain 3"/>
    <property type="match status" value="1"/>
</dbReference>
<dbReference type="Proteomes" id="UP000283383">
    <property type="component" value="Unassembled WGS sequence"/>
</dbReference>
<dbReference type="PROSITE" id="PS51384">
    <property type="entry name" value="FAD_FR"/>
    <property type="match status" value="1"/>
</dbReference>
<dbReference type="SUPFAM" id="SSF52343">
    <property type="entry name" value="Ferredoxin reductase-like, C-terminal NADP-linked domain"/>
    <property type="match status" value="1"/>
</dbReference>
<evidence type="ECO:0000256" key="1">
    <source>
        <dbReference type="ARBA" id="ARBA00001974"/>
    </source>
</evidence>
<evidence type="ECO:0000256" key="2">
    <source>
        <dbReference type="ARBA" id="ARBA00006105"/>
    </source>
</evidence>
<proteinExistence type="inferred from homology"/>
<dbReference type="InterPro" id="IPR017938">
    <property type="entry name" value="Riboflavin_synthase-like_b-brl"/>
</dbReference>
<protein>
    <submittedName>
        <fullName evidence="7">Putative FAD-binding protein</fullName>
    </submittedName>
</protein>
<evidence type="ECO:0000313" key="8">
    <source>
        <dbReference type="Proteomes" id="UP000283383"/>
    </source>
</evidence>
<dbReference type="EMBL" id="MCBQ01009718">
    <property type="protein sequence ID" value="RKF72667.1"/>
    <property type="molecule type" value="Genomic_DNA"/>
</dbReference>
<accession>A0A420IDQ6</accession>
<dbReference type="GO" id="GO:0010181">
    <property type="term" value="F:FMN binding"/>
    <property type="evidence" value="ECO:0007669"/>
    <property type="project" value="TreeGrafter"/>
</dbReference>
<dbReference type="InterPro" id="IPR003097">
    <property type="entry name" value="CysJ-like_FAD-binding"/>
</dbReference>
<evidence type="ECO:0000256" key="3">
    <source>
        <dbReference type="ARBA" id="ARBA00022630"/>
    </source>
</evidence>
<evidence type="ECO:0000256" key="4">
    <source>
        <dbReference type="ARBA" id="ARBA00022827"/>
    </source>
</evidence>
<dbReference type="InterPro" id="IPR001709">
    <property type="entry name" value="Flavoprot_Pyr_Nucl_cyt_Rdtase"/>
</dbReference>
<gene>
    <name evidence="7" type="ORF">GcM3_097018</name>
</gene>
<comment type="cofactor">
    <cofactor evidence="1">
        <name>FAD</name>
        <dbReference type="ChEBI" id="CHEBI:57692"/>
    </cofactor>
</comment>
<evidence type="ECO:0000259" key="6">
    <source>
        <dbReference type="PROSITE" id="PS51384"/>
    </source>
</evidence>
<dbReference type="Pfam" id="PF00175">
    <property type="entry name" value="NAD_binding_1"/>
    <property type="match status" value="1"/>
</dbReference>
<dbReference type="FunFam" id="1.20.990.10:FF:000007">
    <property type="entry name" value="Methionine synthase reductase"/>
    <property type="match status" value="1"/>
</dbReference>